<evidence type="ECO:0000313" key="2">
    <source>
        <dbReference type="EMBL" id="KAG7344256.1"/>
    </source>
</evidence>
<sequence length="229" mass="26064">MWADRKKRRVQLLQSMRKEPLVASVFFTLLFCFIFIAVSDGFQLTGLSPHPNCRNHALMTSSIKAIASEDLVQSKIEEMVDARSNGEAPLVPLTCGNSSIPSTKPLVDIPFSVISFLSSNFSYLVSPRRQLSQIGFAVLTQIVLQDVHWKIVRLMLLMTIKLPIYCVSKRQRLRRQRVRLEASYQASPAPRGEGTLCEKEMTSREQESMRDIVLEELGHFLLGTYCLEW</sequence>
<dbReference type="EMBL" id="JAGRRH010000023">
    <property type="protein sequence ID" value="KAG7344256.1"/>
    <property type="molecule type" value="Genomic_DNA"/>
</dbReference>
<feature type="transmembrane region" description="Helical" evidence="1">
    <location>
        <begin position="21"/>
        <end position="39"/>
    </location>
</feature>
<protein>
    <submittedName>
        <fullName evidence="2">Uncharacterized protein</fullName>
    </submittedName>
</protein>
<comment type="caution">
    <text evidence="2">The sequence shown here is derived from an EMBL/GenBank/DDBJ whole genome shotgun (WGS) entry which is preliminary data.</text>
</comment>
<accession>A0A9K3KIY5</accession>
<keyword evidence="3" id="KW-1185">Reference proteome</keyword>
<dbReference type="Proteomes" id="UP000693970">
    <property type="component" value="Unassembled WGS sequence"/>
</dbReference>
<organism evidence="2 3">
    <name type="scientific">Nitzschia inconspicua</name>
    <dbReference type="NCBI Taxonomy" id="303405"/>
    <lineage>
        <taxon>Eukaryota</taxon>
        <taxon>Sar</taxon>
        <taxon>Stramenopiles</taxon>
        <taxon>Ochrophyta</taxon>
        <taxon>Bacillariophyta</taxon>
        <taxon>Bacillariophyceae</taxon>
        <taxon>Bacillariophycidae</taxon>
        <taxon>Bacillariales</taxon>
        <taxon>Bacillariaceae</taxon>
        <taxon>Nitzschia</taxon>
    </lineage>
</organism>
<gene>
    <name evidence="2" type="ORF">IV203_022264</name>
</gene>
<keyword evidence="1" id="KW-0472">Membrane</keyword>
<keyword evidence="1" id="KW-0812">Transmembrane</keyword>
<proteinExistence type="predicted"/>
<evidence type="ECO:0000313" key="3">
    <source>
        <dbReference type="Proteomes" id="UP000693970"/>
    </source>
</evidence>
<evidence type="ECO:0000256" key="1">
    <source>
        <dbReference type="SAM" id="Phobius"/>
    </source>
</evidence>
<reference evidence="2" key="2">
    <citation type="submission" date="2021-04" db="EMBL/GenBank/DDBJ databases">
        <authorList>
            <person name="Podell S."/>
        </authorList>
    </citation>
    <scope>NUCLEOTIDE SEQUENCE</scope>
    <source>
        <strain evidence="2">Hildebrandi</strain>
    </source>
</reference>
<reference evidence="2" key="1">
    <citation type="journal article" date="2021" name="Sci. Rep.">
        <title>Diploid genomic architecture of Nitzschia inconspicua, an elite biomass production diatom.</title>
        <authorList>
            <person name="Oliver A."/>
            <person name="Podell S."/>
            <person name="Pinowska A."/>
            <person name="Traller J.C."/>
            <person name="Smith S.R."/>
            <person name="McClure R."/>
            <person name="Beliaev A."/>
            <person name="Bohutskyi P."/>
            <person name="Hill E.A."/>
            <person name="Rabines A."/>
            <person name="Zheng H."/>
            <person name="Allen L.Z."/>
            <person name="Kuo A."/>
            <person name="Grigoriev I.V."/>
            <person name="Allen A.E."/>
            <person name="Hazlebeck D."/>
            <person name="Allen E.E."/>
        </authorList>
    </citation>
    <scope>NUCLEOTIDE SEQUENCE</scope>
    <source>
        <strain evidence="2">Hildebrandi</strain>
    </source>
</reference>
<keyword evidence="1" id="KW-1133">Transmembrane helix</keyword>
<name>A0A9K3KIY5_9STRA</name>
<dbReference type="AlphaFoldDB" id="A0A9K3KIY5"/>